<protein>
    <submittedName>
        <fullName evidence="1">Uncharacterized protein</fullName>
    </submittedName>
</protein>
<evidence type="ECO:0000313" key="1">
    <source>
        <dbReference type="EMBL" id="KMZ88582.1"/>
    </source>
</evidence>
<dbReference type="OrthoDB" id="10443534at2759"/>
<sequence>MTDDILDIAKWKIEYPFLSNVSEVYDKFNNNDYGDTGRNLYDGLCDSIIKNANENVEKYKDNCMKLMRNLEYFSTVQKFYQLTPERCNMLYNWIYNLIDENKITEYIVNKCFKEYTDYMDTIGHVPNCSKLSYENDFEEPKKMTLLHIFEFNMKVMIDFLKDQSDTDKIPLRKFICECVNIYKHMNDTYCPKQESNKKYKTTCLKLNLFKDSYKIFRNNISALNYYIPSLDNIDNEFSVKCPPEGPNQVINSERATFPDDTSRMGISRDAGDYNAALAEDFRTPHETDDSSMKKNITTTVGTVAGASSVLALLYKVNENFV</sequence>
<proteinExistence type="predicted"/>
<dbReference type="Proteomes" id="UP000053327">
    <property type="component" value="Unassembled WGS sequence"/>
</dbReference>
<evidence type="ECO:0000313" key="2">
    <source>
        <dbReference type="Proteomes" id="UP000053327"/>
    </source>
</evidence>
<name>A0A0J9T1V4_PLAV1</name>
<gene>
    <name evidence="1" type="ORF">PVBG_04791</name>
</gene>
<dbReference type="EMBL" id="KQ234761">
    <property type="protein sequence ID" value="KMZ88582.1"/>
    <property type="molecule type" value="Genomic_DNA"/>
</dbReference>
<reference evidence="1 2" key="1">
    <citation type="submission" date="2011-08" db="EMBL/GenBank/DDBJ databases">
        <title>The Genome Sequence of Plasmodium vivax Brazil I.</title>
        <authorList>
            <consortium name="The Broad Institute Genome Sequencing Platform"/>
            <consortium name="The Broad Institute Genome Sequencing Center for Infectious Disease"/>
            <person name="Neafsey D."/>
            <person name="Carlton J."/>
            <person name="Barnwell J."/>
            <person name="Collins W."/>
            <person name="Escalante A."/>
            <person name="Mullikin J."/>
            <person name="Saul A."/>
            <person name="Guigo R."/>
            <person name="Camara F."/>
            <person name="Young S.K."/>
            <person name="Zeng Q."/>
            <person name="Gargeya S."/>
            <person name="Fitzgerald M."/>
            <person name="Haas B."/>
            <person name="Abouelleil A."/>
            <person name="Alvarado L."/>
            <person name="Arachchi H.M."/>
            <person name="Berlin A."/>
            <person name="Brown A."/>
            <person name="Chapman S.B."/>
            <person name="Chen Z."/>
            <person name="Dunbar C."/>
            <person name="Freedman E."/>
            <person name="Gearin G."/>
            <person name="Gellesch M."/>
            <person name="Goldberg J."/>
            <person name="Griggs A."/>
            <person name="Gujja S."/>
            <person name="Heiman D."/>
            <person name="Howarth C."/>
            <person name="Larson L."/>
            <person name="Lui A."/>
            <person name="MacDonald P.J.P."/>
            <person name="Montmayeur A."/>
            <person name="Murphy C."/>
            <person name="Neiman D."/>
            <person name="Pearson M."/>
            <person name="Priest M."/>
            <person name="Roberts A."/>
            <person name="Saif S."/>
            <person name="Shea T."/>
            <person name="Shenoy N."/>
            <person name="Sisk P."/>
            <person name="Stolte C."/>
            <person name="Sykes S."/>
            <person name="Wortman J."/>
            <person name="Nusbaum C."/>
            <person name="Birren B."/>
        </authorList>
    </citation>
    <scope>NUCLEOTIDE SEQUENCE [LARGE SCALE GENOMIC DNA]</scope>
    <source>
        <strain evidence="1 2">Brazil I</strain>
    </source>
</reference>
<dbReference type="AlphaFoldDB" id="A0A0J9T1V4"/>
<accession>A0A0J9T1V4</accession>
<organism evidence="1 2">
    <name type="scientific">Plasmodium vivax (strain Brazil I)</name>
    <dbReference type="NCBI Taxonomy" id="1033975"/>
    <lineage>
        <taxon>Eukaryota</taxon>
        <taxon>Sar</taxon>
        <taxon>Alveolata</taxon>
        <taxon>Apicomplexa</taxon>
        <taxon>Aconoidasida</taxon>
        <taxon>Haemosporida</taxon>
        <taxon>Plasmodiidae</taxon>
        <taxon>Plasmodium</taxon>
        <taxon>Plasmodium (Plasmodium)</taxon>
    </lineage>
</organism>